<dbReference type="CDD" id="cd03215">
    <property type="entry name" value="ABC_Carb_Monos_II"/>
    <property type="match status" value="1"/>
</dbReference>
<evidence type="ECO:0000313" key="11">
    <source>
        <dbReference type="Proteomes" id="UP000183413"/>
    </source>
</evidence>
<dbReference type="EMBL" id="FOVH01000002">
    <property type="protein sequence ID" value="SFN54360.1"/>
    <property type="molecule type" value="Genomic_DNA"/>
</dbReference>
<organism evidence="10 11">
    <name type="scientific">Actinomadura madurae</name>
    <dbReference type="NCBI Taxonomy" id="1993"/>
    <lineage>
        <taxon>Bacteria</taxon>
        <taxon>Bacillati</taxon>
        <taxon>Actinomycetota</taxon>
        <taxon>Actinomycetes</taxon>
        <taxon>Streptosporangiales</taxon>
        <taxon>Thermomonosporaceae</taxon>
        <taxon>Actinomadura</taxon>
    </lineage>
</organism>
<dbReference type="STRING" id="1993.SAMN04489713_102354"/>
<evidence type="ECO:0000256" key="3">
    <source>
        <dbReference type="ARBA" id="ARBA00022597"/>
    </source>
</evidence>
<name>A0A1I4ZWE5_9ACTN</name>
<dbReference type="GO" id="GO:0005524">
    <property type="term" value="F:ATP binding"/>
    <property type="evidence" value="ECO:0007669"/>
    <property type="project" value="UniProtKB-KW"/>
</dbReference>
<evidence type="ECO:0000259" key="9">
    <source>
        <dbReference type="PROSITE" id="PS50893"/>
    </source>
</evidence>
<keyword evidence="1" id="KW-0813">Transport</keyword>
<dbReference type="AlphaFoldDB" id="A0A1I4ZWE5"/>
<evidence type="ECO:0000256" key="6">
    <source>
        <dbReference type="ARBA" id="ARBA00022840"/>
    </source>
</evidence>
<keyword evidence="11" id="KW-1185">Reference proteome</keyword>
<dbReference type="PANTHER" id="PTHR43790">
    <property type="entry name" value="CARBOHYDRATE TRANSPORT ATP-BINDING PROTEIN MG119-RELATED"/>
    <property type="match status" value="1"/>
</dbReference>
<gene>
    <name evidence="10" type="ORF">SAMN04489713_102354</name>
</gene>
<dbReference type="InterPro" id="IPR003593">
    <property type="entry name" value="AAA+_ATPase"/>
</dbReference>
<reference evidence="10 11" key="1">
    <citation type="submission" date="2016-10" db="EMBL/GenBank/DDBJ databases">
        <authorList>
            <person name="de Groot N.N."/>
        </authorList>
    </citation>
    <scope>NUCLEOTIDE SEQUENCE [LARGE SCALE GENOMIC DNA]</scope>
    <source>
        <strain evidence="10 11">DSM 43067</strain>
    </source>
</reference>
<evidence type="ECO:0000313" key="10">
    <source>
        <dbReference type="EMBL" id="SFN54360.1"/>
    </source>
</evidence>
<dbReference type="CDD" id="cd03216">
    <property type="entry name" value="ABC_Carb_Monos_I"/>
    <property type="match status" value="1"/>
</dbReference>
<dbReference type="PANTHER" id="PTHR43790:SF3">
    <property type="entry name" value="D-ALLOSE IMPORT ATP-BINDING PROTEIN ALSA-RELATED"/>
    <property type="match status" value="1"/>
</dbReference>
<keyword evidence="6 10" id="KW-0067">ATP-binding</keyword>
<dbReference type="Proteomes" id="UP000183413">
    <property type="component" value="Unassembled WGS sequence"/>
</dbReference>
<dbReference type="eggNOG" id="COG1129">
    <property type="taxonomic scope" value="Bacteria"/>
</dbReference>
<dbReference type="GeneID" id="99649881"/>
<sequence length="495" mass="52588">MTAGQSRVLLRIEGLTKSFGATRALDGVGLTIHAGEVLAVVGHNGSGKSTLVKIMAGFHTADSGTIDPHGEPGPPTELRFIHQDLGLVETMSTLENLGLGGGRDRAPWLPLRRAAERRVARELTARFGIDIDVDAEVRELSPAERTIVAIARALRGWHQDQNMLLVLDEPTAALHGAEVDRLMAVVRRVAERGAGVLFISHRLDEVLGVADTVLALRNGRIVGNLPRAEVDYAGLVELVAGGSLDALGRRDTGHGKPVLRVRGLAGRSIVDLDVTVHAGEIVGVAGILGSGRDEVCATIFGGRRRSAGTVELADHPLDPGDLREAVRRGAAFVPGDRHQDGAVMTMTATENLMTVRVPGAESRWSRLRKGHEAREAATWFSTCGVVPAVPTMELSRFSGGNQQKVVLAKWLRTRPRLLLLEEPTQGVDVGAKSVIHQLIAETAAAGTGVLVASSEAKELAELCDRVLVLDDGVVGEELAGDELTEARILTASVRA</sequence>
<evidence type="ECO:0000256" key="1">
    <source>
        <dbReference type="ARBA" id="ARBA00022448"/>
    </source>
</evidence>
<dbReference type="SMART" id="SM00382">
    <property type="entry name" value="AAA"/>
    <property type="match status" value="2"/>
</dbReference>
<accession>A0A1I4ZWE5</accession>
<evidence type="ECO:0000256" key="7">
    <source>
        <dbReference type="ARBA" id="ARBA00022967"/>
    </source>
</evidence>
<keyword evidence="3" id="KW-0762">Sugar transport</keyword>
<dbReference type="InterPro" id="IPR017871">
    <property type="entry name" value="ABC_transporter-like_CS"/>
</dbReference>
<dbReference type="Gene3D" id="3.40.50.300">
    <property type="entry name" value="P-loop containing nucleotide triphosphate hydrolases"/>
    <property type="match status" value="2"/>
</dbReference>
<evidence type="ECO:0000256" key="8">
    <source>
        <dbReference type="ARBA" id="ARBA00023136"/>
    </source>
</evidence>
<dbReference type="InterPro" id="IPR050107">
    <property type="entry name" value="ABC_carbohydrate_import_ATPase"/>
</dbReference>
<dbReference type="InterPro" id="IPR003439">
    <property type="entry name" value="ABC_transporter-like_ATP-bd"/>
</dbReference>
<dbReference type="RefSeq" id="WP_021593129.1">
    <property type="nucleotide sequence ID" value="NZ_CP083237.1"/>
</dbReference>
<keyword evidence="4" id="KW-0677">Repeat</keyword>
<dbReference type="GO" id="GO:0016887">
    <property type="term" value="F:ATP hydrolysis activity"/>
    <property type="evidence" value="ECO:0007669"/>
    <property type="project" value="InterPro"/>
</dbReference>
<evidence type="ECO:0000256" key="4">
    <source>
        <dbReference type="ARBA" id="ARBA00022737"/>
    </source>
</evidence>
<keyword evidence="7" id="KW-1278">Translocase</keyword>
<dbReference type="PROSITE" id="PS00211">
    <property type="entry name" value="ABC_TRANSPORTER_1"/>
    <property type="match status" value="1"/>
</dbReference>
<dbReference type="Pfam" id="PF00005">
    <property type="entry name" value="ABC_tran"/>
    <property type="match status" value="2"/>
</dbReference>
<dbReference type="InParanoid" id="A0A1I4ZWE5"/>
<dbReference type="PROSITE" id="PS50893">
    <property type="entry name" value="ABC_TRANSPORTER_2"/>
    <property type="match status" value="2"/>
</dbReference>
<proteinExistence type="predicted"/>
<dbReference type="SUPFAM" id="SSF52540">
    <property type="entry name" value="P-loop containing nucleoside triphosphate hydrolases"/>
    <property type="match status" value="2"/>
</dbReference>
<evidence type="ECO:0000256" key="2">
    <source>
        <dbReference type="ARBA" id="ARBA00022475"/>
    </source>
</evidence>
<keyword evidence="5" id="KW-0547">Nucleotide-binding</keyword>
<feature type="domain" description="ABC transporter" evidence="9">
    <location>
        <begin position="10"/>
        <end position="243"/>
    </location>
</feature>
<protein>
    <submittedName>
        <fullName evidence="10">Monosaccharide ABC transporter ATP-binding protein, CUT2 family</fullName>
    </submittedName>
</protein>
<keyword evidence="2" id="KW-1003">Cell membrane</keyword>
<evidence type="ECO:0000256" key="5">
    <source>
        <dbReference type="ARBA" id="ARBA00022741"/>
    </source>
</evidence>
<feature type="domain" description="ABC transporter" evidence="9">
    <location>
        <begin position="253"/>
        <end position="495"/>
    </location>
</feature>
<dbReference type="InterPro" id="IPR027417">
    <property type="entry name" value="P-loop_NTPase"/>
</dbReference>
<keyword evidence="8" id="KW-0472">Membrane</keyword>